<reference evidence="14 15" key="1">
    <citation type="submission" date="2016-03" db="EMBL/GenBank/DDBJ databases">
        <title>Draft Genome Sequence of the Strain BR 10245 (Bradyrhizobium sp.) isolated from nodules of Centrolobium paraense.</title>
        <authorList>
            <person name="Simoes-Araujo J.L.Sr."/>
            <person name="Barauna A.C."/>
            <person name="Silva K."/>
            <person name="Zilli J.E."/>
        </authorList>
    </citation>
    <scope>NUCLEOTIDE SEQUENCE [LARGE SCALE GENOMIC DNA]</scope>
    <source>
        <strain evidence="14 15">BR 10245</strain>
    </source>
</reference>
<dbReference type="InterPro" id="IPR000014">
    <property type="entry name" value="PAS"/>
</dbReference>
<evidence type="ECO:0000313" key="14">
    <source>
        <dbReference type="EMBL" id="OAF00669.1"/>
    </source>
</evidence>
<evidence type="ECO:0000256" key="6">
    <source>
        <dbReference type="ARBA" id="ARBA00022741"/>
    </source>
</evidence>
<dbReference type="SUPFAM" id="SSF55781">
    <property type="entry name" value="GAF domain-like"/>
    <property type="match status" value="1"/>
</dbReference>
<dbReference type="SMART" id="SM00220">
    <property type="entry name" value="S_TKc"/>
    <property type="match status" value="1"/>
</dbReference>
<dbReference type="InterPro" id="IPR000700">
    <property type="entry name" value="PAS-assoc_C"/>
</dbReference>
<dbReference type="CDD" id="cd00130">
    <property type="entry name" value="PAS"/>
    <property type="match status" value="1"/>
</dbReference>
<evidence type="ECO:0000259" key="13">
    <source>
        <dbReference type="PROSITE" id="PS50113"/>
    </source>
</evidence>
<dbReference type="NCBIfam" id="TIGR00229">
    <property type="entry name" value="sensory_box"/>
    <property type="match status" value="1"/>
</dbReference>
<organism evidence="14 15">
    <name type="scientific">Bradyrhizobium centrolobii</name>
    <dbReference type="NCBI Taxonomy" id="1505087"/>
    <lineage>
        <taxon>Bacteria</taxon>
        <taxon>Pseudomonadati</taxon>
        <taxon>Pseudomonadota</taxon>
        <taxon>Alphaproteobacteria</taxon>
        <taxon>Hyphomicrobiales</taxon>
        <taxon>Nitrobacteraceae</taxon>
        <taxon>Bradyrhizobium</taxon>
    </lineage>
</organism>
<gene>
    <name evidence="14" type="ORF">AYJ54_31340</name>
</gene>
<dbReference type="SMART" id="SM00388">
    <property type="entry name" value="HisKA"/>
    <property type="match status" value="1"/>
</dbReference>
<dbReference type="SUPFAM" id="SSF55874">
    <property type="entry name" value="ATPase domain of HSP90 chaperone/DNA topoisomerase II/histidine kinase"/>
    <property type="match status" value="1"/>
</dbReference>
<keyword evidence="15" id="KW-1185">Reference proteome</keyword>
<dbReference type="GO" id="GO:0042802">
    <property type="term" value="F:identical protein binding"/>
    <property type="evidence" value="ECO:0007669"/>
    <property type="project" value="UniProtKB-ARBA"/>
</dbReference>
<evidence type="ECO:0000256" key="4">
    <source>
        <dbReference type="ARBA" id="ARBA00022679"/>
    </source>
</evidence>
<accession>A0A176YB52</accession>
<dbReference type="SUPFAM" id="SSF52540">
    <property type="entry name" value="P-loop containing nucleoside triphosphate hydrolases"/>
    <property type="match status" value="1"/>
</dbReference>
<evidence type="ECO:0000256" key="7">
    <source>
        <dbReference type="ARBA" id="ARBA00022777"/>
    </source>
</evidence>
<dbReference type="InterPro" id="IPR027417">
    <property type="entry name" value="P-loop_NTPase"/>
</dbReference>
<dbReference type="Pfam" id="PF13426">
    <property type="entry name" value="PAS_9"/>
    <property type="match status" value="1"/>
</dbReference>
<evidence type="ECO:0000256" key="5">
    <source>
        <dbReference type="ARBA" id="ARBA00022737"/>
    </source>
</evidence>
<dbReference type="PROSITE" id="PS50011">
    <property type="entry name" value="PROTEIN_KINASE_DOM"/>
    <property type="match status" value="1"/>
</dbReference>
<protein>
    <recommendedName>
        <fullName evidence="2">histidine kinase</fullName>
        <ecNumber evidence="2">2.7.13.3</ecNumber>
    </recommendedName>
</protein>
<dbReference type="SMART" id="SM00065">
    <property type="entry name" value="GAF"/>
    <property type="match status" value="1"/>
</dbReference>
<dbReference type="InterPro" id="IPR005467">
    <property type="entry name" value="His_kinase_dom"/>
</dbReference>
<dbReference type="EMBL" id="LUUB01000110">
    <property type="protein sequence ID" value="OAF00669.1"/>
    <property type="molecule type" value="Genomic_DNA"/>
</dbReference>
<dbReference type="Pfam" id="PF00069">
    <property type="entry name" value="Pkinase"/>
    <property type="match status" value="1"/>
</dbReference>
<dbReference type="InterPro" id="IPR011009">
    <property type="entry name" value="Kinase-like_dom_sf"/>
</dbReference>
<dbReference type="SMART" id="SM00387">
    <property type="entry name" value="HATPase_c"/>
    <property type="match status" value="1"/>
</dbReference>
<comment type="caution">
    <text evidence="14">The sequence shown here is derived from an EMBL/GenBank/DDBJ whole genome shotgun (WGS) entry which is preliminary data.</text>
</comment>
<evidence type="ECO:0000256" key="1">
    <source>
        <dbReference type="ARBA" id="ARBA00000085"/>
    </source>
</evidence>
<keyword evidence="6" id="KW-0547">Nucleotide-binding</keyword>
<dbReference type="GO" id="GO:0000155">
    <property type="term" value="F:phosphorelay sensor kinase activity"/>
    <property type="evidence" value="ECO:0007669"/>
    <property type="project" value="InterPro"/>
</dbReference>
<name>A0A176YB52_9BRAD</name>
<evidence type="ECO:0000259" key="11">
    <source>
        <dbReference type="PROSITE" id="PS50109"/>
    </source>
</evidence>
<dbReference type="InterPro" id="IPR041664">
    <property type="entry name" value="AAA_16"/>
</dbReference>
<dbReference type="InterPro" id="IPR003018">
    <property type="entry name" value="GAF"/>
</dbReference>
<dbReference type="InterPro" id="IPR004358">
    <property type="entry name" value="Sig_transdc_His_kin-like_C"/>
</dbReference>
<dbReference type="InterPro" id="IPR000719">
    <property type="entry name" value="Prot_kinase_dom"/>
</dbReference>
<dbReference type="SUPFAM" id="SSF47384">
    <property type="entry name" value="Homodimeric domain of signal transducing histidine kinase"/>
    <property type="match status" value="1"/>
</dbReference>
<dbReference type="Gene3D" id="3.30.450.20">
    <property type="entry name" value="PAS domain"/>
    <property type="match status" value="1"/>
</dbReference>
<feature type="domain" description="PAS" evidence="12">
    <location>
        <begin position="1477"/>
        <end position="1520"/>
    </location>
</feature>
<dbReference type="PANTHER" id="PTHR43642:SF1">
    <property type="entry name" value="HYBRID SIGNAL TRANSDUCTION HISTIDINE KINASE G"/>
    <property type="match status" value="1"/>
</dbReference>
<feature type="domain" description="Protein kinase" evidence="10">
    <location>
        <begin position="1"/>
        <end position="276"/>
    </location>
</feature>
<dbReference type="InterPro" id="IPR036097">
    <property type="entry name" value="HisK_dim/P_sf"/>
</dbReference>
<feature type="domain" description="PAC" evidence="13">
    <location>
        <begin position="1552"/>
        <end position="1601"/>
    </location>
</feature>
<dbReference type="Pfam" id="PF01590">
    <property type="entry name" value="GAF"/>
    <property type="match status" value="1"/>
</dbReference>
<keyword evidence="3" id="KW-0597">Phosphoprotein</keyword>
<dbReference type="Gene3D" id="3.30.450.40">
    <property type="match status" value="1"/>
</dbReference>
<evidence type="ECO:0000256" key="3">
    <source>
        <dbReference type="ARBA" id="ARBA00022553"/>
    </source>
</evidence>
<dbReference type="Pfam" id="PF13191">
    <property type="entry name" value="AAA_16"/>
    <property type="match status" value="1"/>
</dbReference>
<dbReference type="PANTHER" id="PTHR43642">
    <property type="entry name" value="HYBRID SIGNAL TRANSDUCTION HISTIDINE KINASE G"/>
    <property type="match status" value="1"/>
</dbReference>
<dbReference type="CDD" id="cd14014">
    <property type="entry name" value="STKc_PknB_like"/>
    <property type="match status" value="1"/>
</dbReference>
<evidence type="ECO:0000256" key="9">
    <source>
        <dbReference type="ARBA" id="ARBA00023012"/>
    </source>
</evidence>
<sequence>MSQDPLSSPPFDIDGHDDSEVLWEDGDCVFRRGWRREGGRHAVLAVRPAAAHPARATLDRLAHEYELRNELDGRWAVRPLELLREAGRTTLVLEDPFGEPLIKLLGAPLELNWFLRLAVGITASLGKLHRVGLVHKDVKPAHILVNCRDGQVRFTGFGLASRYPRERQPSEPPEFITGTLPYMAPEQTGRMNRSIDSRSDLYSLGVTFYEMLTGALPFAASDPMEWIHCHIARKPPAPLEKLQSIPEPVSQIVMKLLAKTAEDRYQTTAGVEHDLRRCLVEWSSDGRIRPFQLGLQDTPDRLLIPEKLYGRASESAALLASFDRVVKSGAPRLVLVAGYSGIGKSSVVQELHKALVPSRGFFASGKFDQFKRDIPYSTIVQAFQGVVRPLLGKSDAELATWRNALLEALGPNGRLIVDLIPDLRLIIGEQPAVPELPPRQAQTRFQLVFRRFIGVFAHRRHPLVLFLDDLQWFDAATLDLLEHVLIGADLHLLLVGAYRSNEVDAGHPLQRKLDRIKSSGENVEEITLPPLTSEYVGQLIADAFRCEPKLAEPLAQLVHQKTAGNPFFVIQFLSALAEEELLTFDHNAARWTWDLERIHAKGYTDNVVDLMVGKLTRLPIETQNALRQLACFGNIAEASELSIVLGISQARVQAAFWPAIRQDMIERHGSSYSFVHDRVQEAAYSSVPEASRAPAHLRIGRMLLAHTPPESLQEAIFNIVNHFDRGLALITSDEEREKLAKFNLIAGQRAKASGAYASALTYLIAGIALLAKDSWQSQHELAFALELNRAECEFLIGELDVAEERLSALSMRSINAVEQANVACLKVDLYLTLGRNERAVAIGLEYLRSVGIEWSSRPTQEQAQSEYQRMRSKLADSEIEKIAELPSMTDETCLGTLAVLTRILPPAVFTDTDLSTLVICRAVNLSLDNGNSDASCAHYAWLGRVLGGRFGDYQGAYRFGQLACDLVDHRGLARFRAPVYLAFGSTVMPWIKHVRAGRHLISRAFQAAIEVGDLIYEAYSLAHLTANMLSAGDPLKHVQSEIEKNLTTIRRMKFRFAADIITLQLGLVRTMRGLTRTFGSFDDQEFEELAFERSFEHSPAQPALEAIYWTRKLQARFLAGDYLAAINARLKAEPRLWTIPTEGTTADFHFYGALSHSCQSGSSEMRVEQQHRHIILAHYERLQAWAANCPQNFEHRAALVAAEMAKLDNRDADAMRLYEHSIRTAAANGFPHHEAIACELAGRFYAACGFDRIAHTYLRDARHAYLRWGADGKVRQLDDLYPFLNEEDGARALSGTSIGAPVEHLDLATVIKVSQAISGEIVLQRLIDTLMRTAIEQAGAERGLLILLRGNEPRIEAEATATSQVVLVKTLEQPVTGADLPESVLHYVMRTGENVILDDAADHSSFADDPYIREHESRSVLCLPLLTQAKLIGMLYLENNLAPNIFALARSSVLKLIASQAAIALENSRLYREVQEREAKIRRLVEANIIGIFIFRGEGDIIEANHAFLKMVGYDREDLVAGRVRWTDLTPTEWNERTARARTEMQATGIIQAFEKEYVRKDGTRVPVLIGAAAFDERQDQGVTFVIDLTERKRAEAGARESERRYRETLIELAHANRVATMGQLTASIAHEVNQPIAAIVSNAGAGLNWLDVQPPNLERVRQTFGWIMKDGVRAGEVIGRIRALIRKAPPQKSPLAINDVVLEVIALTRSEVTNNSVTVETQLAGALPLIQADRVQLQQVILNLIINAVEAMSGANEGVRKLLISTARSGSNSILVSLRDSGPGLDRSSIQRLFEAFYTTKAQGMGMGLAICRSIIEAHGGRMWADAKEPRGAVFQFTLPGERDDTDSVGNADDLTAS</sequence>
<dbReference type="PROSITE" id="PS50112">
    <property type="entry name" value="PAS"/>
    <property type="match status" value="1"/>
</dbReference>
<dbReference type="Pfam" id="PF02518">
    <property type="entry name" value="HATPase_c"/>
    <property type="match status" value="1"/>
</dbReference>
<dbReference type="SUPFAM" id="SSF56112">
    <property type="entry name" value="Protein kinase-like (PK-like)"/>
    <property type="match status" value="1"/>
</dbReference>
<dbReference type="CDD" id="cd00082">
    <property type="entry name" value="HisKA"/>
    <property type="match status" value="1"/>
</dbReference>
<dbReference type="InterPro" id="IPR036890">
    <property type="entry name" value="HATPase_C_sf"/>
</dbReference>
<dbReference type="InterPro" id="IPR029016">
    <property type="entry name" value="GAF-like_dom_sf"/>
</dbReference>
<dbReference type="InterPro" id="IPR053159">
    <property type="entry name" value="Hybrid_Histidine_Kinase"/>
</dbReference>
<dbReference type="InterPro" id="IPR003661">
    <property type="entry name" value="HisK_dim/P_dom"/>
</dbReference>
<keyword evidence="7 14" id="KW-0418">Kinase</keyword>
<dbReference type="EC" id="2.7.13.3" evidence="2"/>
<proteinExistence type="predicted"/>
<dbReference type="Gene3D" id="1.10.287.130">
    <property type="match status" value="1"/>
</dbReference>
<dbReference type="FunFam" id="1.10.287.130:FF:000055">
    <property type="entry name" value="Two-component sensor histidine kinase"/>
    <property type="match status" value="1"/>
</dbReference>
<evidence type="ECO:0000259" key="12">
    <source>
        <dbReference type="PROSITE" id="PS50112"/>
    </source>
</evidence>
<keyword evidence="8" id="KW-0067">ATP-binding</keyword>
<keyword evidence="5" id="KW-0677">Repeat</keyword>
<feature type="domain" description="Histidine kinase" evidence="11">
    <location>
        <begin position="1628"/>
        <end position="1844"/>
    </location>
</feature>
<dbReference type="InterPro" id="IPR003594">
    <property type="entry name" value="HATPase_dom"/>
</dbReference>
<dbReference type="GO" id="GO:0005524">
    <property type="term" value="F:ATP binding"/>
    <property type="evidence" value="ECO:0007669"/>
    <property type="project" value="UniProtKB-KW"/>
</dbReference>
<evidence type="ECO:0000256" key="2">
    <source>
        <dbReference type="ARBA" id="ARBA00012438"/>
    </source>
</evidence>
<dbReference type="Proteomes" id="UP000076959">
    <property type="component" value="Unassembled WGS sequence"/>
</dbReference>
<dbReference type="Gene3D" id="1.10.510.10">
    <property type="entry name" value="Transferase(Phosphotransferase) domain 1"/>
    <property type="match status" value="1"/>
</dbReference>
<dbReference type="OrthoDB" id="9789238at2"/>
<dbReference type="STRING" id="1505087.AYJ54_31340"/>
<dbReference type="SUPFAM" id="SSF55785">
    <property type="entry name" value="PYP-like sensor domain (PAS domain)"/>
    <property type="match status" value="1"/>
</dbReference>
<evidence type="ECO:0000313" key="15">
    <source>
        <dbReference type="Proteomes" id="UP000076959"/>
    </source>
</evidence>
<evidence type="ECO:0000259" key="10">
    <source>
        <dbReference type="PROSITE" id="PS50011"/>
    </source>
</evidence>
<dbReference type="FunFam" id="3.30.565.10:FF:000042">
    <property type="entry name" value="Two-component sensor histidine kinase KdpD"/>
    <property type="match status" value="1"/>
</dbReference>
<keyword evidence="4" id="KW-0808">Transferase</keyword>
<dbReference type="Gene3D" id="3.40.50.300">
    <property type="entry name" value="P-loop containing nucleotide triphosphate hydrolases"/>
    <property type="match status" value="1"/>
</dbReference>
<dbReference type="PRINTS" id="PR00344">
    <property type="entry name" value="BCTRLSENSOR"/>
</dbReference>
<dbReference type="SMART" id="SM00091">
    <property type="entry name" value="PAS"/>
    <property type="match status" value="1"/>
</dbReference>
<comment type="catalytic activity">
    <reaction evidence="1">
        <text>ATP + protein L-histidine = ADP + protein N-phospho-L-histidine.</text>
        <dbReference type="EC" id="2.7.13.3"/>
    </reaction>
</comment>
<keyword evidence="9" id="KW-0902">Two-component regulatory system</keyword>
<evidence type="ECO:0000256" key="8">
    <source>
        <dbReference type="ARBA" id="ARBA00022840"/>
    </source>
</evidence>
<dbReference type="PROSITE" id="PS50109">
    <property type="entry name" value="HIS_KIN"/>
    <property type="match status" value="1"/>
</dbReference>
<dbReference type="Gene3D" id="3.30.565.10">
    <property type="entry name" value="Histidine kinase-like ATPase, C-terminal domain"/>
    <property type="match status" value="1"/>
</dbReference>
<dbReference type="PROSITE" id="PS50113">
    <property type="entry name" value="PAC"/>
    <property type="match status" value="1"/>
</dbReference>
<dbReference type="InterPro" id="IPR035965">
    <property type="entry name" value="PAS-like_dom_sf"/>
</dbReference>
<dbReference type="RefSeq" id="WP_063708071.1">
    <property type="nucleotide sequence ID" value="NZ_LUUB01000110.1"/>
</dbReference>